<feature type="domain" description="HTH arsR-type" evidence="4">
    <location>
        <begin position="1"/>
        <end position="94"/>
    </location>
</feature>
<dbReference type="InterPro" id="IPR036388">
    <property type="entry name" value="WH-like_DNA-bd_sf"/>
</dbReference>
<reference evidence="5 6" key="1">
    <citation type="journal article" date="2012" name="BMC Microbiol.">
        <title>Genome sequence of Desulfitobacterium hafniense DCB-2, a Gram-positive anaerobe capable of dehalogenation and metal reduction.</title>
        <authorList>
            <person name="Kim S.H."/>
            <person name="Harzman C."/>
            <person name="Davis J.K."/>
            <person name="Hutcheson R."/>
            <person name="Broderick J.B."/>
            <person name="Marsh T.L."/>
            <person name="Tiedje J.M."/>
        </authorList>
    </citation>
    <scope>NUCLEOTIDE SEQUENCE [LARGE SCALE GENOMIC DNA]</scope>
    <source>
        <strain evidence="6">DSM 10664 / DCB-2</strain>
    </source>
</reference>
<evidence type="ECO:0000256" key="2">
    <source>
        <dbReference type="ARBA" id="ARBA00023125"/>
    </source>
</evidence>
<dbReference type="AlphaFoldDB" id="B8G134"/>
<dbReference type="HOGENOM" id="CLU_097806_3_5_9"/>
<protein>
    <submittedName>
        <fullName evidence="5">Transcriptional regulator, ArsR family</fullName>
    </submittedName>
</protein>
<dbReference type="InterPro" id="IPR036390">
    <property type="entry name" value="WH_DNA-bd_sf"/>
</dbReference>
<dbReference type="CDD" id="cd00090">
    <property type="entry name" value="HTH_ARSR"/>
    <property type="match status" value="1"/>
</dbReference>
<dbReference type="PANTHER" id="PTHR33154:SF18">
    <property type="entry name" value="ARSENICAL RESISTANCE OPERON REPRESSOR"/>
    <property type="match status" value="1"/>
</dbReference>
<dbReference type="Gene3D" id="1.10.10.10">
    <property type="entry name" value="Winged helix-like DNA-binding domain superfamily/Winged helix DNA-binding domain"/>
    <property type="match status" value="1"/>
</dbReference>
<dbReference type="PRINTS" id="PR00778">
    <property type="entry name" value="HTHARSR"/>
</dbReference>
<evidence type="ECO:0000313" key="6">
    <source>
        <dbReference type="Proteomes" id="UP000007726"/>
    </source>
</evidence>
<dbReference type="PROSITE" id="PS50987">
    <property type="entry name" value="HTH_ARSR_2"/>
    <property type="match status" value="1"/>
</dbReference>
<dbReference type="KEGG" id="dhd:Dhaf_1191"/>
<dbReference type="PANTHER" id="PTHR33154">
    <property type="entry name" value="TRANSCRIPTIONAL REGULATOR, ARSR FAMILY"/>
    <property type="match status" value="1"/>
</dbReference>
<keyword evidence="3" id="KW-0804">Transcription</keyword>
<accession>B8G134</accession>
<dbReference type="InterPro" id="IPR051081">
    <property type="entry name" value="HTH_MetalResp_TranReg"/>
</dbReference>
<keyword evidence="1" id="KW-0805">Transcription regulation</keyword>
<dbReference type="GO" id="GO:0003700">
    <property type="term" value="F:DNA-binding transcription factor activity"/>
    <property type="evidence" value="ECO:0007669"/>
    <property type="project" value="InterPro"/>
</dbReference>
<dbReference type="NCBIfam" id="NF033788">
    <property type="entry name" value="HTH_metalloreg"/>
    <property type="match status" value="1"/>
</dbReference>
<dbReference type="EMBL" id="CP001336">
    <property type="protein sequence ID" value="ACL19249.1"/>
    <property type="molecule type" value="Genomic_DNA"/>
</dbReference>
<dbReference type="SMART" id="SM00418">
    <property type="entry name" value="HTH_ARSR"/>
    <property type="match status" value="1"/>
</dbReference>
<dbReference type="SUPFAM" id="SSF46785">
    <property type="entry name" value="Winged helix' DNA-binding domain"/>
    <property type="match status" value="1"/>
</dbReference>
<dbReference type="Pfam" id="PF01022">
    <property type="entry name" value="HTH_5"/>
    <property type="match status" value="1"/>
</dbReference>
<evidence type="ECO:0000313" key="5">
    <source>
        <dbReference type="EMBL" id="ACL19249.1"/>
    </source>
</evidence>
<evidence type="ECO:0000259" key="4">
    <source>
        <dbReference type="PROSITE" id="PS50987"/>
    </source>
</evidence>
<keyword evidence="2" id="KW-0238">DNA-binding</keyword>
<organism evidence="5 6">
    <name type="scientific">Desulfitobacterium hafniense (strain DSM 10664 / DCB-2)</name>
    <dbReference type="NCBI Taxonomy" id="272564"/>
    <lineage>
        <taxon>Bacteria</taxon>
        <taxon>Bacillati</taxon>
        <taxon>Bacillota</taxon>
        <taxon>Clostridia</taxon>
        <taxon>Eubacteriales</taxon>
        <taxon>Desulfitobacteriaceae</taxon>
        <taxon>Desulfitobacterium</taxon>
    </lineage>
</organism>
<name>B8G134_DESHD</name>
<dbReference type="InterPro" id="IPR011991">
    <property type="entry name" value="ArsR-like_HTH"/>
</dbReference>
<proteinExistence type="predicted"/>
<evidence type="ECO:0000256" key="3">
    <source>
        <dbReference type="ARBA" id="ARBA00023163"/>
    </source>
</evidence>
<dbReference type="Proteomes" id="UP000007726">
    <property type="component" value="Chromosome"/>
</dbReference>
<evidence type="ECO:0000256" key="1">
    <source>
        <dbReference type="ARBA" id="ARBA00023015"/>
    </source>
</evidence>
<dbReference type="InterPro" id="IPR001845">
    <property type="entry name" value="HTH_ArsR_DNA-bd_dom"/>
</dbReference>
<dbReference type="GO" id="GO:0003677">
    <property type="term" value="F:DNA binding"/>
    <property type="evidence" value="ECO:0007669"/>
    <property type="project" value="UniProtKB-KW"/>
</dbReference>
<sequence length="105" mass="12287">MENEHEYNAKVFKAFSDPNRLLILKMLQYGERCACEILDDLAISQSTLSHHMKILCDSGIVNYRRHGKWMLYSLNQENCQSARNFLTEITSMKDLCDINEPRQIC</sequence>
<dbReference type="RefSeq" id="WP_015943263.1">
    <property type="nucleotide sequence ID" value="NC_011830.1"/>
</dbReference>
<gene>
    <name evidence="5" type="ordered locus">Dhaf_1191</name>
</gene>